<reference evidence="2" key="1">
    <citation type="submission" date="2017-02" db="EMBL/GenBank/DDBJ databases">
        <authorList>
            <person name="Tetz G."/>
            <person name="Tetz V."/>
        </authorList>
    </citation>
    <scope>NUCLEOTIDE SEQUENCE [LARGE SCALE GENOMIC DNA]</scope>
    <source>
        <strain evidence="2">VT16-26</strain>
    </source>
</reference>
<protein>
    <submittedName>
        <fullName evidence="1">Uncharacterized protein</fullName>
    </submittedName>
</protein>
<dbReference type="EMBL" id="MVAG01000164">
    <property type="protein sequence ID" value="OVE54210.1"/>
    <property type="molecule type" value="Genomic_DNA"/>
</dbReference>
<dbReference type="Proteomes" id="UP000196355">
    <property type="component" value="Unassembled WGS sequence"/>
</dbReference>
<organism evidence="1 2">
    <name type="scientific">Chryseobacterium mucoviscidosis</name>
    <dbReference type="NCBI Taxonomy" id="1945581"/>
    <lineage>
        <taxon>Bacteria</taxon>
        <taxon>Pseudomonadati</taxon>
        <taxon>Bacteroidota</taxon>
        <taxon>Flavobacteriia</taxon>
        <taxon>Flavobacteriales</taxon>
        <taxon>Weeksellaceae</taxon>
        <taxon>Chryseobacterium group</taxon>
        <taxon>Chryseobacterium</taxon>
    </lineage>
</organism>
<evidence type="ECO:0000313" key="2">
    <source>
        <dbReference type="Proteomes" id="UP000196355"/>
    </source>
</evidence>
<dbReference type="AlphaFoldDB" id="A0A202BRY2"/>
<sequence length="166" mass="19242">MLDLFNKKLRLEDIDDRFYTKNDINGNAVYFLDKEFKEPFTGEIFVTFNGVLESEAQYKNGYKNGIENIYNSNGILEQTNENRGNVIFGVSKEFNEEGDVVISSIVYNNDCIRSVENSDGEVVETQSYTGKYGENLPEYLQNLLRLSKEDLFNYEFKSENPYLNIN</sequence>
<proteinExistence type="predicted"/>
<evidence type="ECO:0000313" key="1">
    <source>
        <dbReference type="EMBL" id="OVE54210.1"/>
    </source>
</evidence>
<dbReference type="Gene3D" id="3.90.930.1">
    <property type="match status" value="1"/>
</dbReference>
<name>A0A202BRY2_9FLAO</name>
<keyword evidence="2" id="KW-1185">Reference proteome</keyword>
<accession>A0A202BRY2</accession>
<dbReference type="SUPFAM" id="SSF82185">
    <property type="entry name" value="Histone H3 K4-specific methyltransferase SET7/9 N-terminal domain"/>
    <property type="match status" value="1"/>
</dbReference>
<comment type="caution">
    <text evidence="1">The sequence shown here is derived from an EMBL/GenBank/DDBJ whole genome shotgun (WGS) entry which is preliminary data.</text>
</comment>
<gene>
    <name evidence="1" type="ORF">B0E34_19425</name>
</gene>
<dbReference type="RefSeq" id="WP_087712159.1">
    <property type="nucleotide sequence ID" value="NZ_MVAG01000164.1"/>
</dbReference>